<gene>
    <name evidence="1" type="ORF">CFP56_026044</name>
</gene>
<comment type="caution">
    <text evidence="1">The sequence shown here is derived from an EMBL/GenBank/DDBJ whole genome shotgun (WGS) entry which is preliminary data.</text>
</comment>
<sequence>MQGERNHVEISCKISHWASENGKYAPVITRMGYTWNADCLNGLRCKRPFNLYLYSKWVDLRLGIDGNGFDLFGEMLGYKMLNRAHWSSFPIEFEKYLNSDEDECNGLWLSSSDFSVHLTKFHKHETKYLNSDLEDTRCGYEFVVLGNMIPSPFMYKIGGSISFLIGSKFQSLALGFAFDLLMGNTYSYVCDVHISINGFKRELKVQLFEEMSIDHLWFYYIPQISLQQLFRDLNLGFRNFVK</sequence>
<reference evidence="1 2" key="1">
    <citation type="journal article" date="2018" name="Sci. Data">
        <title>The draft genome sequence of cork oak.</title>
        <authorList>
            <person name="Ramos A.M."/>
            <person name="Usie A."/>
            <person name="Barbosa P."/>
            <person name="Barros P.M."/>
            <person name="Capote T."/>
            <person name="Chaves I."/>
            <person name="Simoes F."/>
            <person name="Abreu I."/>
            <person name="Carrasquinho I."/>
            <person name="Faro C."/>
            <person name="Guimaraes J.B."/>
            <person name="Mendonca D."/>
            <person name="Nobrega F."/>
            <person name="Rodrigues L."/>
            <person name="Saibo N.J.M."/>
            <person name="Varela M.C."/>
            <person name="Egas C."/>
            <person name="Matos J."/>
            <person name="Miguel C.M."/>
            <person name="Oliveira M.M."/>
            <person name="Ricardo C.P."/>
            <person name="Goncalves S."/>
        </authorList>
    </citation>
    <scope>NUCLEOTIDE SEQUENCE [LARGE SCALE GENOMIC DNA]</scope>
    <source>
        <strain evidence="2">cv. HL8</strain>
    </source>
</reference>
<keyword evidence="2" id="KW-1185">Reference proteome</keyword>
<dbReference type="AlphaFoldDB" id="A0AAW0K196"/>
<proteinExistence type="predicted"/>
<dbReference type="Proteomes" id="UP000237347">
    <property type="component" value="Unassembled WGS sequence"/>
</dbReference>
<accession>A0AAW0K196</accession>
<protein>
    <submittedName>
        <fullName evidence="1">Uncharacterized protein</fullName>
    </submittedName>
</protein>
<organism evidence="1 2">
    <name type="scientific">Quercus suber</name>
    <name type="common">Cork oak</name>
    <dbReference type="NCBI Taxonomy" id="58331"/>
    <lineage>
        <taxon>Eukaryota</taxon>
        <taxon>Viridiplantae</taxon>
        <taxon>Streptophyta</taxon>
        <taxon>Embryophyta</taxon>
        <taxon>Tracheophyta</taxon>
        <taxon>Spermatophyta</taxon>
        <taxon>Magnoliopsida</taxon>
        <taxon>eudicotyledons</taxon>
        <taxon>Gunneridae</taxon>
        <taxon>Pentapetalae</taxon>
        <taxon>rosids</taxon>
        <taxon>fabids</taxon>
        <taxon>Fagales</taxon>
        <taxon>Fagaceae</taxon>
        <taxon>Quercus</taxon>
    </lineage>
</organism>
<name>A0AAW0K196_QUESU</name>
<feature type="non-terminal residue" evidence="1">
    <location>
        <position position="242"/>
    </location>
</feature>
<evidence type="ECO:0000313" key="1">
    <source>
        <dbReference type="EMBL" id="KAK7833042.1"/>
    </source>
</evidence>
<dbReference type="EMBL" id="PKMF04000414">
    <property type="protein sequence ID" value="KAK7833042.1"/>
    <property type="molecule type" value="Genomic_DNA"/>
</dbReference>
<evidence type="ECO:0000313" key="2">
    <source>
        <dbReference type="Proteomes" id="UP000237347"/>
    </source>
</evidence>